<evidence type="ECO:0000313" key="8">
    <source>
        <dbReference type="Proteomes" id="UP000434957"/>
    </source>
</evidence>
<dbReference type="Proteomes" id="UP000435112">
    <property type="component" value="Unassembled WGS sequence"/>
</dbReference>
<organism evidence="3 9">
    <name type="scientific">Phytophthora rubi</name>
    <dbReference type="NCBI Taxonomy" id="129364"/>
    <lineage>
        <taxon>Eukaryota</taxon>
        <taxon>Sar</taxon>
        <taxon>Stramenopiles</taxon>
        <taxon>Oomycota</taxon>
        <taxon>Peronosporomycetes</taxon>
        <taxon>Peronosporales</taxon>
        <taxon>Peronosporaceae</taxon>
        <taxon>Phytophthora</taxon>
    </lineage>
</organism>
<proteinExistence type="predicted"/>
<dbReference type="Proteomes" id="UP000429607">
    <property type="component" value="Unassembled WGS sequence"/>
</dbReference>
<accession>A0A6A3JSE2</accession>
<gene>
    <name evidence="1" type="ORF">PR001_g27100</name>
    <name evidence="2" type="ORF">PR001_g27101</name>
    <name evidence="4" type="ORF">PR002_g18940</name>
    <name evidence="3" type="ORF">PR002_g18941</name>
    <name evidence="5" type="ORF">PR003_g23661</name>
    <name evidence="6" type="ORF">PR003_g23662</name>
</gene>
<evidence type="ECO:0000313" key="3">
    <source>
        <dbReference type="EMBL" id="KAE8997761.1"/>
    </source>
</evidence>
<evidence type="ECO:0000313" key="1">
    <source>
        <dbReference type="EMBL" id="KAE8970782.1"/>
    </source>
</evidence>
<evidence type="ECO:0000313" key="6">
    <source>
        <dbReference type="EMBL" id="KAE9296830.1"/>
    </source>
</evidence>
<evidence type="ECO:0000313" key="2">
    <source>
        <dbReference type="EMBL" id="KAE8970783.1"/>
    </source>
</evidence>
<dbReference type="EMBL" id="QXFT01002531">
    <property type="protein sequence ID" value="KAE9296829.1"/>
    <property type="molecule type" value="Genomic_DNA"/>
</dbReference>
<name>A0A6A3JSE2_9STRA</name>
<evidence type="ECO:0000313" key="9">
    <source>
        <dbReference type="Proteomes" id="UP000435112"/>
    </source>
</evidence>
<keyword evidence="8" id="KW-1185">Reference proteome</keyword>
<comment type="caution">
    <text evidence="3">The sequence shown here is derived from an EMBL/GenBank/DDBJ whole genome shotgun (WGS) entry which is preliminary data.</text>
</comment>
<evidence type="ECO:0000313" key="5">
    <source>
        <dbReference type="EMBL" id="KAE9296829.1"/>
    </source>
</evidence>
<evidence type="ECO:0000313" key="4">
    <source>
        <dbReference type="EMBL" id="KAE8997762.1"/>
    </source>
</evidence>
<dbReference type="EMBL" id="QXFU01001666">
    <property type="protein sequence ID" value="KAE8997761.1"/>
    <property type="molecule type" value="Genomic_DNA"/>
</dbReference>
<dbReference type="EMBL" id="QXFT01002531">
    <property type="protein sequence ID" value="KAE9296830.1"/>
    <property type="molecule type" value="Genomic_DNA"/>
</dbReference>
<dbReference type="EMBL" id="QXFU01001666">
    <property type="protein sequence ID" value="KAE8997762.1"/>
    <property type="molecule type" value="Genomic_DNA"/>
</dbReference>
<dbReference type="AlphaFoldDB" id="A0A6A3JSE2"/>
<protein>
    <submittedName>
        <fullName evidence="3">Uncharacterized protein</fullName>
    </submittedName>
</protein>
<dbReference type="Proteomes" id="UP000434957">
    <property type="component" value="Unassembled WGS sequence"/>
</dbReference>
<evidence type="ECO:0000313" key="7">
    <source>
        <dbReference type="Proteomes" id="UP000429607"/>
    </source>
</evidence>
<dbReference type="EMBL" id="QXFV01004246">
    <property type="protein sequence ID" value="KAE8970783.1"/>
    <property type="molecule type" value="Genomic_DNA"/>
</dbReference>
<reference evidence="7 9" key="1">
    <citation type="submission" date="2018-09" db="EMBL/GenBank/DDBJ databases">
        <title>Genomic investigation of the strawberry pathogen Phytophthora fragariae indicates pathogenicity is determined by transcriptional variation in three key races.</title>
        <authorList>
            <person name="Adams T.M."/>
            <person name="Armitage A.D."/>
            <person name="Sobczyk M.K."/>
            <person name="Bates H.J."/>
            <person name="Dunwell J.M."/>
            <person name="Nellist C.F."/>
            <person name="Harrison R.J."/>
        </authorList>
    </citation>
    <scope>NUCLEOTIDE SEQUENCE [LARGE SCALE GENOMIC DNA]</scope>
    <source>
        <strain evidence="1 7">SCRP249</strain>
        <strain evidence="3 9">SCRP324</strain>
        <strain evidence="5 8">SCRP333</strain>
    </source>
</reference>
<dbReference type="EMBL" id="QXFV01004246">
    <property type="protein sequence ID" value="KAE8970782.1"/>
    <property type="molecule type" value="Genomic_DNA"/>
</dbReference>
<sequence length="70" mass="7668">MLLCLPTYVTSPLHFSSALLVVGASATCSVRSAARGCWGRPAWWSGLPWWLPWPIGLEVWGLLVGAWTVE</sequence>